<name>A0A6J4QQU1_9ACTN</name>
<sequence length="43" mass="4867">MNPSRQYLMSLILTVFSMTSNATRVEYIYPTIPTAILLLTSSQ</sequence>
<evidence type="ECO:0000313" key="1">
    <source>
        <dbReference type="EMBL" id="CAA9444516.1"/>
    </source>
</evidence>
<reference evidence="1" key="1">
    <citation type="submission" date="2020-02" db="EMBL/GenBank/DDBJ databases">
        <authorList>
            <person name="Meier V. D."/>
        </authorList>
    </citation>
    <scope>NUCLEOTIDE SEQUENCE</scope>
    <source>
        <strain evidence="1">AVDCRST_MAG14</strain>
    </source>
</reference>
<proteinExistence type="predicted"/>
<protein>
    <submittedName>
        <fullName evidence="1">Uncharacterized protein</fullName>
    </submittedName>
</protein>
<gene>
    <name evidence="1" type="ORF">AVDCRST_MAG14-263</name>
</gene>
<organism evidence="1">
    <name type="scientific">uncultured Rubrobacteraceae bacterium</name>
    <dbReference type="NCBI Taxonomy" id="349277"/>
    <lineage>
        <taxon>Bacteria</taxon>
        <taxon>Bacillati</taxon>
        <taxon>Actinomycetota</taxon>
        <taxon>Rubrobacteria</taxon>
        <taxon>Rubrobacterales</taxon>
        <taxon>Rubrobacteraceae</taxon>
        <taxon>environmental samples</taxon>
    </lineage>
</organism>
<dbReference type="AlphaFoldDB" id="A0A6J4QQU1"/>
<accession>A0A6J4QQU1</accession>
<dbReference type="EMBL" id="CADCVG010000012">
    <property type="protein sequence ID" value="CAA9444516.1"/>
    <property type="molecule type" value="Genomic_DNA"/>
</dbReference>